<dbReference type="CDD" id="cd04181">
    <property type="entry name" value="NTP_transferase"/>
    <property type="match status" value="1"/>
</dbReference>
<proteinExistence type="predicted"/>
<organism evidence="4 5">
    <name type="scientific">Candidatus Nealsonbacteria bacterium CG08_land_8_20_14_0_20_36_22</name>
    <dbReference type="NCBI Taxonomy" id="1974704"/>
    <lineage>
        <taxon>Bacteria</taxon>
        <taxon>Candidatus Nealsoniibacteriota</taxon>
    </lineage>
</organism>
<protein>
    <recommendedName>
        <fullName evidence="3">Nucleotidyl transferase domain-containing protein</fullName>
    </recommendedName>
</protein>
<keyword evidence="2" id="KW-0548">Nucleotidyltransferase</keyword>
<dbReference type="AlphaFoldDB" id="A0A2H0YP29"/>
<dbReference type="PANTHER" id="PTHR43584">
    <property type="entry name" value="NUCLEOTIDYL TRANSFERASE"/>
    <property type="match status" value="1"/>
</dbReference>
<evidence type="ECO:0000256" key="2">
    <source>
        <dbReference type="ARBA" id="ARBA00022695"/>
    </source>
</evidence>
<gene>
    <name evidence="4" type="ORF">COT32_00680</name>
</gene>
<keyword evidence="1" id="KW-0808">Transferase</keyword>
<comment type="caution">
    <text evidence="4">The sequence shown here is derived from an EMBL/GenBank/DDBJ whole genome shotgun (WGS) entry which is preliminary data.</text>
</comment>
<sequence>MIRKVVVAAAGQGTRMLHLTKNKSKHLIKVNQKPFLTYLLDNLLKAGYKELILVVGYEEQKMRDFLKKYNYKATVINQFEILGGKEKIYGTACPLKCVKNIVDKEHFVFVCGDNLYSVKDLKVMNISGKYNYVAGFCHKNPEKYGVLITNNGFLKKIIEKPKKYVGNLINTGLYKFTPEVFQKLSKIKKSSRGEYEITDVITLLAKEKKVKVKKIKDYWIDFGNPADIIKFSRFLKTSKNFK</sequence>
<dbReference type="GO" id="GO:0016779">
    <property type="term" value="F:nucleotidyltransferase activity"/>
    <property type="evidence" value="ECO:0007669"/>
    <property type="project" value="UniProtKB-KW"/>
</dbReference>
<evidence type="ECO:0000313" key="5">
    <source>
        <dbReference type="Proteomes" id="UP000231472"/>
    </source>
</evidence>
<dbReference type="SUPFAM" id="SSF53448">
    <property type="entry name" value="Nucleotide-diphospho-sugar transferases"/>
    <property type="match status" value="1"/>
</dbReference>
<dbReference type="Proteomes" id="UP000231472">
    <property type="component" value="Unassembled WGS sequence"/>
</dbReference>
<dbReference type="InterPro" id="IPR050065">
    <property type="entry name" value="GlmU-like"/>
</dbReference>
<evidence type="ECO:0000259" key="3">
    <source>
        <dbReference type="Pfam" id="PF00483"/>
    </source>
</evidence>
<dbReference type="PANTHER" id="PTHR43584:SF8">
    <property type="entry name" value="N-ACETYLMURAMATE ALPHA-1-PHOSPHATE URIDYLYLTRANSFERASE"/>
    <property type="match status" value="1"/>
</dbReference>
<name>A0A2H0YP29_9BACT</name>
<feature type="domain" description="Nucleotidyl transferase" evidence="3">
    <location>
        <begin position="5"/>
        <end position="236"/>
    </location>
</feature>
<evidence type="ECO:0000256" key="1">
    <source>
        <dbReference type="ARBA" id="ARBA00022679"/>
    </source>
</evidence>
<dbReference type="EMBL" id="PEYC01000017">
    <property type="protein sequence ID" value="PIS40251.1"/>
    <property type="molecule type" value="Genomic_DNA"/>
</dbReference>
<dbReference type="InterPro" id="IPR029044">
    <property type="entry name" value="Nucleotide-diphossugar_trans"/>
</dbReference>
<dbReference type="InterPro" id="IPR005835">
    <property type="entry name" value="NTP_transferase_dom"/>
</dbReference>
<evidence type="ECO:0000313" key="4">
    <source>
        <dbReference type="EMBL" id="PIS40251.1"/>
    </source>
</evidence>
<dbReference type="Pfam" id="PF00483">
    <property type="entry name" value="NTP_transferase"/>
    <property type="match status" value="1"/>
</dbReference>
<dbReference type="Gene3D" id="3.90.550.10">
    <property type="entry name" value="Spore Coat Polysaccharide Biosynthesis Protein SpsA, Chain A"/>
    <property type="match status" value="1"/>
</dbReference>
<accession>A0A2H0YP29</accession>
<reference evidence="5" key="1">
    <citation type="submission" date="2017-09" db="EMBL/GenBank/DDBJ databases">
        <title>Depth-based differentiation of microbial function through sediment-hosted aquifers and enrichment of novel symbionts in the deep terrestrial subsurface.</title>
        <authorList>
            <person name="Probst A.J."/>
            <person name="Ladd B."/>
            <person name="Jarett J.K."/>
            <person name="Geller-Mcgrath D.E."/>
            <person name="Sieber C.M.K."/>
            <person name="Emerson J.B."/>
            <person name="Anantharaman K."/>
            <person name="Thomas B.C."/>
            <person name="Malmstrom R."/>
            <person name="Stieglmeier M."/>
            <person name="Klingl A."/>
            <person name="Woyke T."/>
            <person name="Ryan C.M."/>
            <person name="Banfield J.F."/>
        </authorList>
    </citation>
    <scope>NUCLEOTIDE SEQUENCE [LARGE SCALE GENOMIC DNA]</scope>
</reference>